<evidence type="ECO:0000313" key="3">
    <source>
        <dbReference type="EMBL" id="AZK43982.1"/>
    </source>
</evidence>
<organism evidence="3 4">
    <name type="scientific">Erysipelothrix piscisicarius</name>
    <dbReference type="NCBI Taxonomy" id="2485784"/>
    <lineage>
        <taxon>Bacteria</taxon>
        <taxon>Bacillati</taxon>
        <taxon>Bacillota</taxon>
        <taxon>Erysipelotrichia</taxon>
        <taxon>Erysipelotrichales</taxon>
        <taxon>Erysipelotrichaceae</taxon>
        <taxon>Erysipelothrix</taxon>
    </lineage>
</organism>
<dbReference type="KEGG" id="eri:EEI45_03670"/>
<dbReference type="Proteomes" id="UP000278804">
    <property type="component" value="Chromosome"/>
</dbReference>
<dbReference type="Gene3D" id="3.40.50.10490">
    <property type="entry name" value="Glucose-6-phosphate isomerase like protein, domain 1"/>
    <property type="match status" value="2"/>
</dbReference>
<protein>
    <submittedName>
        <fullName evidence="3">SIS domain-containing protein</fullName>
    </submittedName>
</protein>
<dbReference type="GO" id="GO:0097367">
    <property type="term" value="F:carbohydrate derivative binding"/>
    <property type="evidence" value="ECO:0007669"/>
    <property type="project" value="InterPro"/>
</dbReference>
<dbReference type="PANTHER" id="PTHR10937:SF17">
    <property type="entry name" value="GLUCOSAMINE-FRUCTOSE-6-PHOSPHATE AMINOTRANSFERASE"/>
    <property type="match status" value="1"/>
</dbReference>
<dbReference type="EMBL" id="CP034234">
    <property type="protein sequence ID" value="AZK43982.1"/>
    <property type="molecule type" value="Genomic_DNA"/>
</dbReference>
<dbReference type="PANTHER" id="PTHR10937">
    <property type="entry name" value="GLUCOSAMINE--FRUCTOSE-6-PHOSPHATE AMINOTRANSFERASE, ISOMERIZING"/>
    <property type="match status" value="1"/>
</dbReference>
<dbReference type="InterPro" id="IPR035466">
    <property type="entry name" value="GlmS/AgaS_SIS"/>
</dbReference>
<dbReference type="PROSITE" id="PS51464">
    <property type="entry name" value="SIS"/>
    <property type="match status" value="1"/>
</dbReference>
<dbReference type="InterPro" id="IPR001347">
    <property type="entry name" value="SIS_dom"/>
</dbReference>
<dbReference type="SUPFAM" id="SSF53697">
    <property type="entry name" value="SIS domain"/>
    <property type="match status" value="1"/>
</dbReference>
<dbReference type="AlphaFoldDB" id="A0A3S8RM00"/>
<evidence type="ECO:0000259" key="2">
    <source>
        <dbReference type="PROSITE" id="PS51464"/>
    </source>
</evidence>
<dbReference type="InterPro" id="IPR046348">
    <property type="entry name" value="SIS_dom_sf"/>
</dbReference>
<reference evidence="3 4" key="1">
    <citation type="journal article" date="2020" name="Int. J. Syst. Evol. Microbiol.">
        <title>Description of Erysipelothrix piscisicarius sp. nov., an emergent fish pathogen, and assessment of virulence using a tiger barb (Puntigrus tetrazona) infection model.</title>
        <authorList>
            <person name="Pomaranski E.K."/>
            <person name="Griffin M.J."/>
            <person name="Camus A.C."/>
            <person name="Armwood A.R."/>
            <person name="Shelley J."/>
            <person name="Waldbieser G.C."/>
            <person name="LaFrentz B.R."/>
            <person name="Garcia J.C."/>
            <person name="Yanong R."/>
            <person name="Soto E."/>
        </authorList>
    </citation>
    <scope>NUCLEOTIDE SEQUENCE [LARGE SCALE GENOMIC DNA]</scope>
    <source>
        <strain evidence="3 4">15TAL0474</strain>
    </source>
</reference>
<keyword evidence="4" id="KW-1185">Reference proteome</keyword>
<dbReference type="GO" id="GO:0006047">
    <property type="term" value="P:UDP-N-acetylglucosamine metabolic process"/>
    <property type="evidence" value="ECO:0007669"/>
    <property type="project" value="TreeGrafter"/>
</dbReference>
<proteinExistence type="predicted"/>
<accession>A0A3S8RM00</accession>
<keyword evidence="1" id="KW-0677">Repeat</keyword>
<evidence type="ECO:0000256" key="1">
    <source>
        <dbReference type="ARBA" id="ARBA00022737"/>
    </source>
</evidence>
<dbReference type="GO" id="GO:0006487">
    <property type="term" value="P:protein N-linked glycosylation"/>
    <property type="evidence" value="ECO:0007669"/>
    <property type="project" value="TreeGrafter"/>
</dbReference>
<dbReference type="CDD" id="cd05008">
    <property type="entry name" value="SIS_GlmS_GlmD_1"/>
    <property type="match status" value="1"/>
</dbReference>
<evidence type="ECO:0000313" key="4">
    <source>
        <dbReference type="Proteomes" id="UP000278804"/>
    </source>
</evidence>
<sequence length="370" mass="42100">MIKASKGKRGDSMNTLRDCIIEIPEKLNHLRDQRDVIATAINQATHGDTVRKVVVVGSGSSYNTAFTTKTFAESTCHIEVELMYPSIFVEHYNRALCDQHALYIFISQGGQTKLVYEAIECANQLGLKTVSIPESLETPIAKKAQTALEMGSGKEQFIFRTLGFSTTCTVLYLIYLSLGVINNQIDPTQSEAIIKDLDVMIQELPHIREASNAFYHNNKLYFSKTDAYIFSGPGALWPIAQEADIKFMEMLPSLTNSFELEELIHGPQNMFTHDQGFFLLAYHENDLRKSRKIQKFITQEVHARCIIVSNTDKDDFNINTKSTYFYPLAYMTFFQVLAYHIATDRGRDLSKTMYPQLSEYINKSLETKRS</sequence>
<name>A0A3S8RM00_9FIRM</name>
<dbReference type="GO" id="GO:0006002">
    <property type="term" value="P:fructose 6-phosphate metabolic process"/>
    <property type="evidence" value="ECO:0007669"/>
    <property type="project" value="TreeGrafter"/>
</dbReference>
<dbReference type="Pfam" id="PF01380">
    <property type="entry name" value="SIS"/>
    <property type="match status" value="1"/>
</dbReference>
<feature type="domain" description="SIS" evidence="2">
    <location>
        <begin position="37"/>
        <end position="184"/>
    </location>
</feature>
<gene>
    <name evidence="3" type="ORF">EEI45_03670</name>
</gene>
<dbReference type="GO" id="GO:0004360">
    <property type="term" value="F:glutamine-fructose-6-phosphate transaminase (isomerizing) activity"/>
    <property type="evidence" value="ECO:0007669"/>
    <property type="project" value="TreeGrafter"/>
</dbReference>